<dbReference type="EMBL" id="CP025096">
    <property type="protein sequence ID" value="AUD03840.1"/>
    <property type="molecule type" value="Genomic_DNA"/>
</dbReference>
<protein>
    <submittedName>
        <fullName evidence="1">Uncharacterized protein</fullName>
    </submittedName>
</protein>
<keyword evidence="2" id="KW-1185">Reference proteome</keyword>
<evidence type="ECO:0000313" key="2">
    <source>
        <dbReference type="Proteomes" id="UP000232883"/>
    </source>
</evidence>
<gene>
    <name evidence="1" type="ORF">CWM47_19615</name>
</gene>
<reference evidence="1 2" key="1">
    <citation type="submission" date="2017-11" db="EMBL/GenBank/DDBJ databases">
        <title>Taxonomic description and genome sequences of Spirosoma HA7 sp. nov., isolated from pollen microhabitat of Corylus avellana.</title>
        <authorList>
            <person name="Ambika Manirajan B."/>
            <person name="Suarez C."/>
            <person name="Ratering S."/>
            <person name="Geissler-Plaum R."/>
            <person name="Cardinale M."/>
            <person name="Sylvia S."/>
        </authorList>
    </citation>
    <scope>NUCLEOTIDE SEQUENCE [LARGE SCALE GENOMIC DNA]</scope>
    <source>
        <strain evidence="1 2">HA7</strain>
    </source>
</reference>
<accession>A0A2K8Z1R8</accession>
<evidence type="ECO:0000313" key="1">
    <source>
        <dbReference type="EMBL" id="AUD03840.1"/>
    </source>
</evidence>
<dbReference type="KEGG" id="spir:CWM47_19615"/>
<sequence>MSSTKVKLVLIYLPPTSNKCELVINLIEACFEEAAQVLHLFNKLGSIDLVLNEFSRLLK</sequence>
<proteinExistence type="predicted"/>
<dbReference type="Proteomes" id="UP000232883">
    <property type="component" value="Chromosome"/>
</dbReference>
<dbReference type="AlphaFoldDB" id="A0A2K8Z1R8"/>
<name>A0A2K8Z1R8_9BACT</name>
<organism evidence="1 2">
    <name type="scientific">Spirosoma pollinicola</name>
    <dbReference type="NCBI Taxonomy" id="2057025"/>
    <lineage>
        <taxon>Bacteria</taxon>
        <taxon>Pseudomonadati</taxon>
        <taxon>Bacteroidota</taxon>
        <taxon>Cytophagia</taxon>
        <taxon>Cytophagales</taxon>
        <taxon>Cytophagaceae</taxon>
        <taxon>Spirosoma</taxon>
    </lineage>
</organism>